<feature type="transmembrane region" description="Helical" evidence="8">
    <location>
        <begin position="43"/>
        <end position="61"/>
    </location>
</feature>
<dbReference type="InterPro" id="IPR002549">
    <property type="entry name" value="AI-2E-like"/>
</dbReference>
<dbReference type="PANTHER" id="PTHR21716">
    <property type="entry name" value="TRANSMEMBRANE PROTEIN"/>
    <property type="match status" value="1"/>
</dbReference>
<sequence>MYRIRDWFDEKITAKRLIPVLVVLLVVYLLNLTWPVWNTAYVLLMRILKPFIIGFGIAYILRPVTLFFEKYKIKPAISVPLTLLGFIFILVLLFSSIIPTLYEDISVLFSTSVDGVQKLFREYQMWNNGTSEPWVTDIFNQVINVLKGLIDSIPSLPALVSQFVGQFFSILTTALFSFIIGMYFIFDYERVTRGVVNMAHKVSPRLSASIIVINRAVLGYLRTLIFIMTITCVEYGLIYTLVGHPYALVLGVLTALGLLIPYIGPTVVHVFGVLTALTLPMPRVITLTIALMVMSQVDGYLISPMVYSKRDKVDPISSLFVFFAGSVLFGFVGILLSMPTYFAIRAVRDLKRNNWQL</sequence>
<keyword evidence="10" id="KW-1185">Reference proteome</keyword>
<gene>
    <name evidence="9" type="ORF">H9L01_08920</name>
</gene>
<protein>
    <submittedName>
        <fullName evidence="9">AI-2E family transporter</fullName>
    </submittedName>
</protein>
<evidence type="ECO:0000313" key="9">
    <source>
        <dbReference type="EMBL" id="QNN61839.1"/>
    </source>
</evidence>
<evidence type="ECO:0000256" key="5">
    <source>
        <dbReference type="ARBA" id="ARBA00022692"/>
    </source>
</evidence>
<evidence type="ECO:0000256" key="6">
    <source>
        <dbReference type="ARBA" id="ARBA00022989"/>
    </source>
</evidence>
<keyword evidence="6 8" id="KW-1133">Transmembrane helix</keyword>
<keyword evidence="5 8" id="KW-0812">Transmembrane</keyword>
<organism evidence="9 10">
    <name type="scientific">Erysipelothrix inopinata</name>
    <dbReference type="NCBI Taxonomy" id="225084"/>
    <lineage>
        <taxon>Bacteria</taxon>
        <taxon>Bacillati</taxon>
        <taxon>Bacillota</taxon>
        <taxon>Erysipelotrichia</taxon>
        <taxon>Erysipelotrichales</taxon>
        <taxon>Erysipelotrichaceae</taxon>
        <taxon>Erysipelothrix</taxon>
    </lineage>
</organism>
<evidence type="ECO:0000256" key="1">
    <source>
        <dbReference type="ARBA" id="ARBA00004651"/>
    </source>
</evidence>
<feature type="transmembrane region" description="Helical" evidence="8">
    <location>
        <begin position="284"/>
        <end position="307"/>
    </location>
</feature>
<dbReference type="Proteomes" id="UP000515928">
    <property type="component" value="Chromosome"/>
</dbReference>
<feature type="transmembrane region" description="Helical" evidence="8">
    <location>
        <begin position="81"/>
        <end position="102"/>
    </location>
</feature>
<feature type="transmembrane region" description="Helical" evidence="8">
    <location>
        <begin position="248"/>
        <end position="277"/>
    </location>
</feature>
<dbReference type="GO" id="GO:0005886">
    <property type="term" value="C:plasma membrane"/>
    <property type="evidence" value="ECO:0007669"/>
    <property type="project" value="UniProtKB-SubCell"/>
</dbReference>
<evidence type="ECO:0000256" key="2">
    <source>
        <dbReference type="ARBA" id="ARBA00009773"/>
    </source>
</evidence>
<reference evidence="9 10" key="1">
    <citation type="submission" date="2020-08" db="EMBL/GenBank/DDBJ databases">
        <title>Genome sequence of Erysipelothrix inopinata DSM 15511T.</title>
        <authorList>
            <person name="Hyun D.-W."/>
            <person name="Bae J.-W."/>
        </authorList>
    </citation>
    <scope>NUCLEOTIDE SEQUENCE [LARGE SCALE GENOMIC DNA]</scope>
    <source>
        <strain evidence="9 10">DSM 15511</strain>
    </source>
</reference>
<comment type="subcellular location">
    <subcellularLocation>
        <location evidence="1">Cell membrane</location>
        <topology evidence="1">Multi-pass membrane protein</topology>
    </subcellularLocation>
</comment>
<dbReference type="EMBL" id="CP060715">
    <property type="protein sequence ID" value="QNN61839.1"/>
    <property type="molecule type" value="Genomic_DNA"/>
</dbReference>
<comment type="similarity">
    <text evidence="2">Belongs to the autoinducer-2 exporter (AI-2E) (TC 2.A.86) family.</text>
</comment>
<evidence type="ECO:0000256" key="7">
    <source>
        <dbReference type="ARBA" id="ARBA00023136"/>
    </source>
</evidence>
<evidence type="ECO:0000256" key="8">
    <source>
        <dbReference type="SAM" id="Phobius"/>
    </source>
</evidence>
<feature type="transmembrane region" description="Helical" evidence="8">
    <location>
        <begin position="223"/>
        <end position="242"/>
    </location>
</feature>
<dbReference type="KEGG" id="eio:H9L01_08920"/>
<proteinExistence type="inferred from homology"/>
<keyword evidence="3" id="KW-0813">Transport</keyword>
<dbReference type="PANTHER" id="PTHR21716:SF53">
    <property type="entry name" value="PERMEASE PERM-RELATED"/>
    <property type="match status" value="1"/>
</dbReference>
<dbReference type="Pfam" id="PF01594">
    <property type="entry name" value="AI-2E_transport"/>
    <property type="match status" value="1"/>
</dbReference>
<keyword evidence="4" id="KW-1003">Cell membrane</keyword>
<feature type="transmembrane region" description="Helical" evidence="8">
    <location>
        <begin position="20"/>
        <end position="37"/>
    </location>
</feature>
<feature type="transmembrane region" description="Helical" evidence="8">
    <location>
        <begin position="319"/>
        <end position="344"/>
    </location>
</feature>
<accession>A0A7G9S1W4</accession>
<feature type="transmembrane region" description="Helical" evidence="8">
    <location>
        <begin position="163"/>
        <end position="186"/>
    </location>
</feature>
<keyword evidence="7 8" id="KW-0472">Membrane</keyword>
<name>A0A7G9S1W4_9FIRM</name>
<evidence type="ECO:0000256" key="3">
    <source>
        <dbReference type="ARBA" id="ARBA00022448"/>
    </source>
</evidence>
<dbReference type="AlphaFoldDB" id="A0A7G9S1W4"/>
<evidence type="ECO:0000313" key="10">
    <source>
        <dbReference type="Proteomes" id="UP000515928"/>
    </source>
</evidence>
<evidence type="ECO:0000256" key="4">
    <source>
        <dbReference type="ARBA" id="ARBA00022475"/>
    </source>
</evidence>